<evidence type="ECO:0000313" key="3">
    <source>
        <dbReference type="Proteomes" id="UP000540656"/>
    </source>
</evidence>
<dbReference type="RefSeq" id="WP_343047812.1">
    <property type="nucleotide sequence ID" value="NZ_JACCAA010000001.1"/>
</dbReference>
<dbReference type="InterPro" id="IPR001538">
    <property type="entry name" value="Man6P_isomerase-2_C"/>
</dbReference>
<feature type="domain" description="Mannose-6-phosphate isomerase type II C-terminal" evidence="1">
    <location>
        <begin position="2"/>
        <end position="54"/>
    </location>
</feature>
<dbReference type="GO" id="GO:0016779">
    <property type="term" value="F:nucleotidyltransferase activity"/>
    <property type="evidence" value="ECO:0007669"/>
    <property type="project" value="InterPro"/>
</dbReference>
<dbReference type="Proteomes" id="UP000540656">
    <property type="component" value="Unassembled WGS sequence"/>
</dbReference>
<sequence length="65" mass="6953">MIDGETVVAGPGESIDVPTGAAHRITNEHSEALVISEVQHGAYTGEDDICRLEDDYGRRDEAIAV</sequence>
<accession>A0A7Y9S025</accession>
<dbReference type="InterPro" id="IPR014710">
    <property type="entry name" value="RmlC-like_jellyroll"/>
</dbReference>
<dbReference type="GO" id="GO:0016853">
    <property type="term" value="F:isomerase activity"/>
    <property type="evidence" value="ECO:0007669"/>
    <property type="project" value="UniProtKB-KW"/>
</dbReference>
<reference evidence="2 3" key="1">
    <citation type="submission" date="2020-07" db="EMBL/GenBank/DDBJ databases">
        <title>Sequencing the genomes of 1000 actinobacteria strains.</title>
        <authorList>
            <person name="Klenk H.-P."/>
        </authorList>
    </citation>
    <scope>NUCLEOTIDE SEQUENCE [LARGE SCALE GENOMIC DNA]</scope>
    <source>
        <strain evidence="2 3">DSM 23819</strain>
    </source>
</reference>
<dbReference type="Pfam" id="PF01050">
    <property type="entry name" value="MannoseP_isomer"/>
    <property type="match status" value="1"/>
</dbReference>
<dbReference type="GO" id="GO:0005976">
    <property type="term" value="P:polysaccharide metabolic process"/>
    <property type="evidence" value="ECO:0007669"/>
    <property type="project" value="InterPro"/>
</dbReference>
<name>A0A7Y9S025_9ACTN</name>
<proteinExistence type="predicted"/>
<protein>
    <submittedName>
        <fullName evidence="2">Mannose-6-phosphate isomerase-like protein (Cupin superfamily)</fullName>
    </submittedName>
</protein>
<dbReference type="EMBL" id="JACCAA010000001">
    <property type="protein sequence ID" value="NYG59797.1"/>
    <property type="molecule type" value="Genomic_DNA"/>
</dbReference>
<dbReference type="AlphaFoldDB" id="A0A7Y9S025"/>
<dbReference type="Gene3D" id="2.60.120.10">
    <property type="entry name" value="Jelly Rolls"/>
    <property type="match status" value="1"/>
</dbReference>
<comment type="caution">
    <text evidence="2">The sequence shown here is derived from an EMBL/GenBank/DDBJ whole genome shotgun (WGS) entry which is preliminary data.</text>
</comment>
<evidence type="ECO:0000313" key="2">
    <source>
        <dbReference type="EMBL" id="NYG59797.1"/>
    </source>
</evidence>
<keyword evidence="2" id="KW-0413">Isomerase</keyword>
<evidence type="ECO:0000259" key="1">
    <source>
        <dbReference type="Pfam" id="PF01050"/>
    </source>
</evidence>
<dbReference type="SUPFAM" id="SSF51182">
    <property type="entry name" value="RmlC-like cupins"/>
    <property type="match status" value="1"/>
</dbReference>
<gene>
    <name evidence="2" type="ORF">BJ980_002720</name>
</gene>
<organism evidence="2 3">
    <name type="scientific">Nocardioides daedukensis</name>
    <dbReference type="NCBI Taxonomy" id="634462"/>
    <lineage>
        <taxon>Bacteria</taxon>
        <taxon>Bacillati</taxon>
        <taxon>Actinomycetota</taxon>
        <taxon>Actinomycetes</taxon>
        <taxon>Propionibacteriales</taxon>
        <taxon>Nocardioidaceae</taxon>
        <taxon>Nocardioides</taxon>
    </lineage>
</organism>
<dbReference type="InterPro" id="IPR011051">
    <property type="entry name" value="RmlC_Cupin_sf"/>
</dbReference>
<keyword evidence="3" id="KW-1185">Reference proteome</keyword>